<dbReference type="RefSeq" id="WP_353304441.1">
    <property type="nucleotide sequence ID" value="NZ_BAABWN010000019.1"/>
</dbReference>
<dbReference type="EMBL" id="BAABWN010000019">
    <property type="protein sequence ID" value="GAA6170096.1"/>
    <property type="molecule type" value="Genomic_DNA"/>
</dbReference>
<keyword evidence="10" id="KW-1185">Reference proteome</keyword>
<keyword evidence="4 6" id="KW-0472">Membrane</keyword>
<accession>A0ABQ0AEL6</accession>
<evidence type="ECO:0000259" key="8">
    <source>
        <dbReference type="Pfam" id="PF07715"/>
    </source>
</evidence>
<dbReference type="CDD" id="cd01347">
    <property type="entry name" value="ligand_gated_channel"/>
    <property type="match status" value="1"/>
</dbReference>
<comment type="caution">
    <text evidence="9">The sequence shown here is derived from an EMBL/GenBank/DDBJ whole genome shotgun (WGS) entry which is preliminary data.</text>
</comment>
<evidence type="ECO:0000256" key="5">
    <source>
        <dbReference type="ARBA" id="ARBA00023237"/>
    </source>
</evidence>
<evidence type="ECO:0000256" key="6">
    <source>
        <dbReference type="RuleBase" id="RU003357"/>
    </source>
</evidence>
<dbReference type="PANTHER" id="PTHR40980:SF3">
    <property type="entry name" value="TONB-DEPENDENT RECEPTOR-LIKE BETA-BARREL DOMAIN-CONTAINING PROTEIN"/>
    <property type="match status" value="1"/>
</dbReference>
<dbReference type="Proteomes" id="UP001465153">
    <property type="component" value="Unassembled WGS sequence"/>
</dbReference>
<dbReference type="InterPro" id="IPR010104">
    <property type="entry name" value="TonB_rcpt_bac"/>
</dbReference>
<dbReference type="InterPro" id="IPR036942">
    <property type="entry name" value="Beta-barrel_TonB_sf"/>
</dbReference>
<dbReference type="InterPro" id="IPR037066">
    <property type="entry name" value="Plug_dom_sf"/>
</dbReference>
<evidence type="ECO:0000256" key="3">
    <source>
        <dbReference type="ARBA" id="ARBA00023077"/>
    </source>
</evidence>
<dbReference type="NCBIfam" id="TIGR01782">
    <property type="entry name" value="TonB-Xanth-Caul"/>
    <property type="match status" value="1"/>
</dbReference>
<organism evidence="9 10">
    <name type="scientific">Sessilibacter corallicola</name>
    <dbReference type="NCBI Taxonomy" id="2904075"/>
    <lineage>
        <taxon>Bacteria</taxon>
        <taxon>Pseudomonadati</taxon>
        <taxon>Pseudomonadota</taxon>
        <taxon>Gammaproteobacteria</taxon>
        <taxon>Cellvibrionales</taxon>
        <taxon>Cellvibrionaceae</taxon>
        <taxon>Sessilibacter</taxon>
    </lineage>
</organism>
<sequence>MTKIKIKNRNLSFAFKKYKLAQCIKYISHEGVQWSNPFVKLPVRALALSSLIALPTYAQENILEEVTVTGIRSSLESAANLKENADGVVDAISAEDIGKFPDSNVAESLQRITGVAITRGRGGDGQFVTIRGLGEEFNAVTFNGRLLATENRGREFSFDVIASELIRTATVNKTSIASLGDGSIGGRVNVETAKPLDDPGLHIAGSVASQYDELSDEFGPKFSGIVSNSFNDDTLGALFSFAYQKRDLRSDVAEALGFFEVDVDTSGSIDDPNDAIPIAPGGEGLFIPALSVLSSPEERERYSGTFALQWQPNINTDITFDALYSHYESPATAVGYSIFPFDASLVEPGSVQFNDAGAITNATYRSAPDGSNFLVNDFLARSTESDADTIALGLNGKFQINERLSLTGDISWSNADGTRDDTGSDDGSGRFFVVGVRGAEATISPGDEVPNLSFTGPDSLVTDAASLAAANQIPLDQLDPDNFRAHFARDSSFVIDDEIFSIKLDGLFEFDEETSLQFGFDFTDREKESRAINNNPTNCFFCGYNTALRDVNPEVFDAFFANGAPTNDPDILDATSANIARSFVTFDADFLEELYAGSAIPGASDALVPLFRPAESTVVEETVIGAYFQANLAGELGGIPWNGNAGVRFAYTESESIGAQNQIIGRIDQGAGNQTFLRSEATPVSFSNEYFDVLPSFNINFTLDDGLYLRAAWSQSLTRPTLTDLSTAFSIPSTNVGLESISRGNPELDPIRADNFDLSLEYFGDRVNASAAVFYKTIDGFVSNVTTPTLIDVGPSTDQDPNNNIPDGTVTDQSFFVEFDATQPENSDNADVYGLELAGQYLWDSGWGMLANITFADSSVDGLTEQTSTLENISDVSWNVSAFYENYGFSTRLSVNNRGDYVQTTVGESGFTEVVDEYMQIDFTASYEVSDSLTVFFEGINLGDEALFVYSGTRSRLQTFEENGRRFALGIRGSF</sequence>
<evidence type="ECO:0000256" key="2">
    <source>
        <dbReference type="ARBA" id="ARBA00022729"/>
    </source>
</evidence>
<keyword evidence="5" id="KW-0998">Cell outer membrane</keyword>
<evidence type="ECO:0000256" key="4">
    <source>
        <dbReference type="ARBA" id="ARBA00023136"/>
    </source>
</evidence>
<gene>
    <name evidence="9" type="ORF">NBRC116591_39090</name>
</gene>
<dbReference type="InterPro" id="IPR010917">
    <property type="entry name" value="TonB_rcpt_CS"/>
</dbReference>
<dbReference type="Pfam" id="PF00593">
    <property type="entry name" value="TonB_dep_Rec_b-barrel"/>
    <property type="match status" value="1"/>
</dbReference>
<dbReference type="PROSITE" id="PS01156">
    <property type="entry name" value="TONB_DEPENDENT_REC_2"/>
    <property type="match status" value="1"/>
</dbReference>
<keyword evidence="9" id="KW-0675">Receptor</keyword>
<dbReference type="SUPFAM" id="SSF56935">
    <property type="entry name" value="Porins"/>
    <property type="match status" value="1"/>
</dbReference>
<keyword evidence="2" id="KW-0732">Signal</keyword>
<evidence type="ECO:0000313" key="10">
    <source>
        <dbReference type="Proteomes" id="UP001465153"/>
    </source>
</evidence>
<feature type="domain" description="TonB-dependent receptor plug" evidence="8">
    <location>
        <begin position="84"/>
        <end position="186"/>
    </location>
</feature>
<dbReference type="InterPro" id="IPR000531">
    <property type="entry name" value="Beta-barrel_TonB"/>
</dbReference>
<evidence type="ECO:0000256" key="1">
    <source>
        <dbReference type="ARBA" id="ARBA00004442"/>
    </source>
</evidence>
<name>A0ABQ0AEL6_9GAMM</name>
<feature type="domain" description="TonB-dependent receptor-like beta-barrel" evidence="7">
    <location>
        <begin position="481"/>
        <end position="942"/>
    </location>
</feature>
<comment type="subcellular location">
    <subcellularLocation>
        <location evidence="1 6">Cell outer membrane</location>
    </subcellularLocation>
</comment>
<evidence type="ECO:0000259" key="7">
    <source>
        <dbReference type="Pfam" id="PF00593"/>
    </source>
</evidence>
<evidence type="ECO:0000313" key="9">
    <source>
        <dbReference type="EMBL" id="GAA6170096.1"/>
    </source>
</evidence>
<dbReference type="Gene3D" id="2.40.170.20">
    <property type="entry name" value="TonB-dependent receptor, beta-barrel domain"/>
    <property type="match status" value="1"/>
</dbReference>
<dbReference type="Pfam" id="PF07715">
    <property type="entry name" value="Plug"/>
    <property type="match status" value="1"/>
</dbReference>
<dbReference type="PANTHER" id="PTHR40980">
    <property type="entry name" value="PLUG DOMAIN-CONTAINING PROTEIN"/>
    <property type="match status" value="1"/>
</dbReference>
<protein>
    <submittedName>
        <fullName evidence="9">TonB-dependent receptor</fullName>
    </submittedName>
</protein>
<reference evidence="9 10" key="1">
    <citation type="submission" date="2024-04" db="EMBL/GenBank/DDBJ databases">
        <title>Draft genome sequence of Sessilibacter corallicola NBRC 116591.</title>
        <authorList>
            <person name="Miyakawa T."/>
            <person name="Kusuya Y."/>
            <person name="Miura T."/>
        </authorList>
    </citation>
    <scope>NUCLEOTIDE SEQUENCE [LARGE SCALE GENOMIC DNA]</scope>
    <source>
        <strain evidence="9 10">KU-00831-HH</strain>
    </source>
</reference>
<dbReference type="InterPro" id="IPR012910">
    <property type="entry name" value="Plug_dom"/>
</dbReference>
<dbReference type="Gene3D" id="2.170.130.10">
    <property type="entry name" value="TonB-dependent receptor, plug domain"/>
    <property type="match status" value="1"/>
</dbReference>
<keyword evidence="3 6" id="KW-0798">TonB box</keyword>
<comment type="similarity">
    <text evidence="6">Belongs to the TonB-dependent receptor family.</text>
</comment>
<proteinExistence type="inferred from homology"/>